<dbReference type="GO" id="GO:0016020">
    <property type="term" value="C:membrane"/>
    <property type="evidence" value="ECO:0007669"/>
    <property type="project" value="InterPro"/>
</dbReference>
<keyword evidence="3" id="KW-1185">Reference proteome</keyword>
<accession>A0A845LXH3</accession>
<comment type="caution">
    <text evidence="2">The sequence shown here is derived from an EMBL/GenBank/DDBJ whole genome shotgun (WGS) entry which is preliminary data.</text>
</comment>
<proteinExistence type="predicted"/>
<dbReference type="Proteomes" id="UP000467322">
    <property type="component" value="Unassembled WGS sequence"/>
</dbReference>
<dbReference type="Gene3D" id="3.90.1440.10">
    <property type="entry name" value="SecA, preprotein cross-linking domain"/>
    <property type="match status" value="1"/>
</dbReference>
<feature type="domain" description="SecA family profile" evidence="1">
    <location>
        <begin position="1"/>
        <end position="524"/>
    </location>
</feature>
<evidence type="ECO:0000259" key="1">
    <source>
        <dbReference type="PROSITE" id="PS51196"/>
    </source>
</evidence>
<sequence length="524" mass="56702">MNSVSDAALDIRASRAGSRKARRAAAGHYDADRLDALLGQTSAPATRALALRLSEGQRALESGPHDLAVIAHALANVAGRGGRVQVLSFDDTSLRVHDRLAPVLTRMNVTCAAIRPDMPVRARAQAYDARVVFLGAQDAGLDLLRSRVSAVRLGDLRDGFTRLAPRAAAARLPRPRDIDFALVLDADQTLIERSLAGIVLTGEAQTGPAPVLSATETLGIASQFGARDFRFVEGAAELTPAGRERLELLTSTMGPAWANPARAELAVRAGLACLHLWHQGEDYVIEEGAVRASDALASRALNLPGLDPAALLAARHRLGDDREKSSSLDRIPLRALLALYPNLSTLVRDLPRHEPELKSAYGLRALGPTRKVRTEPCLHAALLPHACGPARAGDVYLVGGTSRDAERVRAEAGNPRITWPAPAEKPAGDRPIAVVSLGGNAWPQWALDEDVLRITLLAPDEDRAPPSRLARFLSGHRMLRPLNAILFRYLDRRRTADATRLRQRLYDFDRSCRNAVTILGNYHD</sequence>
<dbReference type="PROSITE" id="PS51196">
    <property type="entry name" value="SECA_MOTOR_DEAD"/>
    <property type="match status" value="1"/>
</dbReference>
<dbReference type="Gene3D" id="3.40.50.300">
    <property type="entry name" value="P-loop containing nucleotide triphosphate hydrolases"/>
    <property type="match status" value="1"/>
</dbReference>
<organism evidence="2 3">
    <name type="scientific">Maritimibacter harenae</name>
    <dbReference type="NCBI Taxonomy" id="2606218"/>
    <lineage>
        <taxon>Bacteria</taxon>
        <taxon>Pseudomonadati</taxon>
        <taxon>Pseudomonadota</taxon>
        <taxon>Alphaproteobacteria</taxon>
        <taxon>Rhodobacterales</taxon>
        <taxon>Roseobacteraceae</taxon>
        <taxon>Maritimibacter</taxon>
    </lineage>
</organism>
<dbReference type="GO" id="GO:0017038">
    <property type="term" value="P:protein import"/>
    <property type="evidence" value="ECO:0007669"/>
    <property type="project" value="InterPro"/>
</dbReference>
<gene>
    <name evidence="2" type="ORF">GQE99_00150</name>
</gene>
<dbReference type="InterPro" id="IPR011115">
    <property type="entry name" value="SecA_DEAD"/>
</dbReference>
<dbReference type="EMBL" id="WTUX01000002">
    <property type="protein sequence ID" value="MZR11442.1"/>
    <property type="molecule type" value="Genomic_DNA"/>
</dbReference>
<evidence type="ECO:0000313" key="3">
    <source>
        <dbReference type="Proteomes" id="UP000467322"/>
    </source>
</evidence>
<reference evidence="2 3" key="1">
    <citation type="submission" date="2019-12" db="EMBL/GenBank/DDBJ databases">
        <title>Maritimibacter sp. nov. sp. isolated from sea sand.</title>
        <authorList>
            <person name="Kim J."/>
            <person name="Jeong S.E."/>
            <person name="Jung H.S."/>
            <person name="Jeon C.O."/>
        </authorList>
    </citation>
    <scope>NUCLEOTIDE SEQUENCE [LARGE SCALE GENOMIC DNA]</scope>
    <source>
        <strain evidence="2 3">DP07</strain>
    </source>
</reference>
<dbReference type="InterPro" id="IPR027417">
    <property type="entry name" value="P-loop_NTPase"/>
</dbReference>
<evidence type="ECO:0000313" key="2">
    <source>
        <dbReference type="EMBL" id="MZR11442.1"/>
    </source>
</evidence>
<protein>
    <recommendedName>
        <fullName evidence="1">SecA family profile domain-containing protein</fullName>
    </recommendedName>
</protein>
<dbReference type="AlphaFoldDB" id="A0A845LXH3"/>
<name>A0A845LXH3_9RHOB</name>
<dbReference type="InterPro" id="IPR014018">
    <property type="entry name" value="SecA_motor_DEAD"/>
</dbReference>
<dbReference type="Pfam" id="PF07517">
    <property type="entry name" value="SecA_DEAD"/>
    <property type="match status" value="1"/>
</dbReference>
<dbReference type="GO" id="GO:0005524">
    <property type="term" value="F:ATP binding"/>
    <property type="evidence" value="ECO:0007669"/>
    <property type="project" value="InterPro"/>
</dbReference>